<dbReference type="Proteomes" id="UP001529245">
    <property type="component" value="Unassembled WGS sequence"/>
</dbReference>
<name>A0ABT6Y1Z6_ALISE</name>
<evidence type="ECO:0000256" key="4">
    <source>
        <dbReference type="ARBA" id="ARBA00022806"/>
    </source>
</evidence>
<dbReference type="SUPFAM" id="SSF52980">
    <property type="entry name" value="Restriction endonuclease-like"/>
    <property type="match status" value="1"/>
</dbReference>
<dbReference type="InterPro" id="IPR011604">
    <property type="entry name" value="PDDEXK-like_dom_sf"/>
</dbReference>
<evidence type="ECO:0000313" key="10">
    <source>
        <dbReference type="Proteomes" id="UP001529245"/>
    </source>
</evidence>
<feature type="domain" description="PD-(D/E)XK endonuclease-like" evidence="8">
    <location>
        <begin position="5"/>
        <end position="284"/>
    </location>
</feature>
<keyword evidence="2" id="KW-0227">DNA damage</keyword>
<evidence type="ECO:0000256" key="1">
    <source>
        <dbReference type="ARBA" id="ARBA00022741"/>
    </source>
</evidence>
<gene>
    <name evidence="9" type="ORF">QID03_14115</name>
</gene>
<keyword evidence="6" id="KW-0238">DNA-binding</keyword>
<keyword evidence="1" id="KW-0547">Nucleotide-binding</keyword>
<organism evidence="9 10">
    <name type="scientific">Alicyclobacillus sendaiensis PA2</name>
    <dbReference type="NCBI Taxonomy" id="3029425"/>
    <lineage>
        <taxon>Bacteria</taxon>
        <taxon>Bacillati</taxon>
        <taxon>Bacillota</taxon>
        <taxon>Bacilli</taxon>
        <taxon>Bacillales</taxon>
        <taxon>Alicyclobacillaceae</taxon>
        <taxon>Alicyclobacillus</taxon>
    </lineage>
</organism>
<protein>
    <submittedName>
        <fullName evidence="9">PD-(D/E)XK nuclease family protein</fullName>
    </submittedName>
</protein>
<evidence type="ECO:0000256" key="5">
    <source>
        <dbReference type="ARBA" id="ARBA00022840"/>
    </source>
</evidence>
<dbReference type="Pfam" id="PF12705">
    <property type="entry name" value="PDDEXK_1"/>
    <property type="match status" value="1"/>
</dbReference>
<sequence>MVEVLTHSRIAMRQTCPTKEWLWYVERLRPREFSWALSIGTAWHTALEVWQKGEADEDGAVAAGLATLDWIRPESEEEQYKLDLERARVEVLIRVAIRHFQQRNLIAVEHQFELPICNPKTGRKSRKFILSGKIDAIAEDENGVLWIIENKTVGTGLETFRETFGLNNQYSLYYYAVSQLYDKPIGGVIVRSIAKTRTEPKRKGGEIVESWNAYKQRLWEMYEADLDRYLAEDIVIRTPEQIKQFQEELWMETQERLWQAKTGVVRHNLASCNLYGGCPFKPLCLGVTDARETLYYTASQSHDELTLNETA</sequence>
<comment type="caution">
    <text evidence="9">The sequence shown here is derived from an EMBL/GenBank/DDBJ whole genome shotgun (WGS) entry which is preliminary data.</text>
</comment>
<keyword evidence="10" id="KW-1185">Reference proteome</keyword>
<keyword evidence="7" id="KW-0234">DNA repair</keyword>
<accession>A0ABT6Y1Z6</accession>
<dbReference type="RefSeq" id="WP_283204685.1">
    <property type="nucleotide sequence ID" value="NZ_JASGCB010000044.1"/>
</dbReference>
<keyword evidence="5" id="KW-0067">ATP-binding</keyword>
<evidence type="ECO:0000313" key="9">
    <source>
        <dbReference type="EMBL" id="MDI9261292.1"/>
    </source>
</evidence>
<evidence type="ECO:0000256" key="6">
    <source>
        <dbReference type="ARBA" id="ARBA00023125"/>
    </source>
</evidence>
<dbReference type="EMBL" id="JASGCB010000044">
    <property type="protein sequence ID" value="MDI9261292.1"/>
    <property type="molecule type" value="Genomic_DNA"/>
</dbReference>
<dbReference type="InterPro" id="IPR011335">
    <property type="entry name" value="Restrct_endonuc-II-like"/>
</dbReference>
<dbReference type="InterPro" id="IPR038726">
    <property type="entry name" value="PDDEXK_AddAB-type"/>
</dbReference>
<dbReference type="Gene3D" id="3.90.320.10">
    <property type="match status" value="1"/>
</dbReference>
<evidence type="ECO:0000256" key="2">
    <source>
        <dbReference type="ARBA" id="ARBA00022763"/>
    </source>
</evidence>
<evidence type="ECO:0000259" key="8">
    <source>
        <dbReference type="Pfam" id="PF12705"/>
    </source>
</evidence>
<evidence type="ECO:0000256" key="3">
    <source>
        <dbReference type="ARBA" id="ARBA00022801"/>
    </source>
</evidence>
<evidence type="ECO:0000256" key="7">
    <source>
        <dbReference type="ARBA" id="ARBA00023204"/>
    </source>
</evidence>
<keyword evidence="4" id="KW-0347">Helicase</keyword>
<reference evidence="9 10" key="1">
    <citation type="submission" date="2023-04" db="EMBL/GenBank/DDBJ databases">
        <title>A. sendaiensis sub sp. chiapanensis a novel subspecie with specific adaptation in bacterial cell wall isolated from an active volcano.</title>
        <authorList>
            <person name="Alvarez Gutierrez P.E."/>
            <person name="Ortiz Cortes L.Y."/>
        </authorList>
    </citation>
    <scope>NUCLEOTIDE SEQUENCE [LARGE SCALE GENOMIC DNA]</scope>
    <source>
        <strain evidence="9 10">PA2</strain>
    </source>
</reference>
<keyword evidence="3" id="KW-0378">Hydrolase</keyword>
<proteinExistence type="predicted"/>